<evidence type="ECO:0000313" key="2">
    <source>
        <dbReference type="EMBL" id="SMG43834.1"/>
    </source>
</evidence>
<accession>A0A1X7KRF9</accession>
<organism evidence="2 3">
    <name type="scientific">Paraburkholderia susongensis</name>
    <dbReference type="NCBI Taxonomy" id="1515439"/>
    <lineage>
        <taxon>Bacteria</taxon>
        <taxon>Pseudomonadati</taxon>
        <taxon>Pseudomonadota</taxon>
        <taxon>Betaproteobacteria</taxon>
        <taxon>Burkholderiales</taxon>
        <taxon>Burkholderiaceae</taxon>
        <taxon>Paraburkholderia</taxon>
    </lineage>
</organism>
<dbReference type="InterPro" id="IPR032092">
    <property type="entry name" value="PilW"/>
</dbReference>
<dbReference type="OrthoDB" id="8891327at2"/>
<evidence type="ECO:0000256" key="1">
    <source>
        <dbReference type="SAM" id="Phobius"/>
    </source>
</evidence>
<dbReference type="STRING" id="1515439.SAMN06265784_104191"/>
<proteinExistence type="predicted"/>
<reference evidence="3" key="1">
    <citation type="submission" date="2017-04" db="EMBL/GenBank/DDBJ databases">
        <authorList>
            <person name="Varghese N."/>
            <person name="Submissions S."/>
        </authorList>
    </citation>
    <scope>NUCLEOTIDE SEQUENCE [LARGE SCALE GENOMIC DNA]</scope>
    <source>
        <strain evidence="3">LMG 29540</strain>
    </source>
</reference>
<feature type="transmembrane region" description="Helical" evidence="1">
    <location>
        <begin position="12"/>
        <end position="33"/>
    </location>
</feature>
<keyword evidence="1" id="KW-0812">Transmembrane</keyword>
<dbReference type="RefSeq" id="WP_085483880.1">
    <property type="nucleotide sequence ID" value="NZ_FXAT01000004.1"/>
</dbReference>
<keyword evidence="1" id="KW-0472">Membrane</keyword>
<dbReference type="AlphaFoldDB" id="A0A1X7KRF9"/>
<keyword evidence="3" id="KW-1185">Reference proteome</keyword>
<sequence>MRRRHSILGHTLVEFVIAMALGLIVTAGAISLYTTQRGAFERASNATRIREAGLTALMLIGQQLQMAGFVPADVPGYGAPPPLFGCSGGRPTGADASPGCTSLSTGSDGVAIRYVGDGVSTWLSSSAEITDCVGQAVKSSDAMLGDQGVPVVNRYFASVSGSTGEPELYCDGNGNAGTAQPLVEGVERVRLRYWLAGAPDAIDASAVLAGQWDSVVAVDLCVIVRGAPQGQRSRYVDCDGMSTLGADLRPRQAFSRHVALRNRAEMEASS</sequence>
<protein>
    <submittedName>
        <fullName evidence="2">Type IV pilus assembly protein PilW</fullName>
    </submittedName>
</protein>
<gene>
    <name evidence="2" type="ORF">SAMN06265784_104191</name>
</gene>
<name>A0A1X7KRF9_9BURK</name>
<dbReference type="EMBL" id="FXAT01000004">
    <property type="protein sequence ID" value="SMG43834.1"/>
    <property type="molecule type" value="Genomic_DNA"/>
</dbReference>
<dbReference type="Pfam" id="PF16074">
    <property type="entry name" value="PilW"/>
    <property type="match status" value="1"/>
</dbReference>
<dbReference type="Proteomes" id="UP000193228">
    <property type="component" value="Unassembled WGS sequence"/>
</dbReference>
<dbReference type="GO" id="GO:0043683">
    <property type="term" value="P:type IV pilus assembly"/>
    <property type="evidence" value="ECO:0007669"/>
    <property type="project" value="InterPro"/>
</dbReference>
<keyword evidence="1" id="KW-1133">Transmembrane helix</keyword>
<evidence type="ECO:0000313" key="3">
    <source>
        <dbReference type="Proteomes" id="UP000193228"/>
    </source>
</evidence>